<gene>
    <name evidence="3" type="primary">rsmD</name>
    <name evidence="3" type="ORF">IMF26_01465</name>
</gene>
<proteinExistence type="predicted"/>
<keyword evidence="1 3" id="KW-0489">Methyltransferase</keyword>
<keyword evidence="2 3" id="KW-0808">Transferase</keyword>
<dbReference type="PIRSF" id="PIRSF004553">
    <property type="entry name" value="CHP00095"/>
    <property type="match status" value="1"/>
</dbReference>
<reference evidence="3" key="2">
    <citation type="journal article" date="2023" name="Biology">
        <title>Prokaryotic Life Associated with Coal-Fire Gas Vents Revealed by Metagenomics.</title>
        <authorList>
            <person name="Kadnikov V.V."/>
            <person name="Mardanov A.V."/>
            <person name="Beletsky A.V."/>
            <person name="Karnachuk O.V."/>
            <person name="Ravin N.V."/>
        </authorList>
    </citation>
    <scope>NUCLEOTIDE SEQUENCE</scope>
    <source>
        <strain evidence="3">Bu02</strain>
    </source>
</reference>
<reference evidence="3" key="1">
    <citation type="submission" date="2020-10" db="EMBL/GenBank/DDBJ databases">
        <authorList>
            <person name="Kadnikov V."/>
            <person name="Beletsky A.V."/>
            <person name="Mardanov A.V."/>
            <person name="Karnachuk O.V."/>
            <person name="Ravin N.V."/>
        </authorList>
    </citation>
    <scope>NUCLEOTIDE SEQUENCE</scope>
    <source>
        <strain evidence="3">Bu02</strain>
    </source>
</reference>
<dbReference type="NCBIfam" id="TIGR00095">
    <property type="entry name" value="16S rRNA (guanine(966)-N(2))-methyltransferase RsmD"/>
    <property type="match status" value="1"/>
</dbReference>
<dbReference type="KEGG" id="fcz:IMF26_01465"/>
<dbReference type="CDD" id="cd02440">
    <property type="entry name" value="AdoMet_MTases"/>
    <property type="match status" value="1"/>
</dbReference>
<dbReference type="EMBL" id="CP062796">
    <property type="protein sequence ID" value="QUL98776.1"/>
    <property type="molecule type" value="Genomic_DNA"/>
</dbReference>
<dbReference type="PANTHER" id="PTHR43542:SF1">
    <property type="entry name" value="METHYLTRANSFERASE"/>
    <property type="match status" value="1"/>
</dbReference>
<dbReference type="PANTHER" id="PTHR43542">
    <property type="entry name" value="METHYLTRANSFERASE"/>
    <property type="match status" value="1"/>
</dbReference>
<evidence type="ECO:0000256" key="2">
    <source>
        <dbReference type="ARBA" id="ARBA00022679"/>
    </source>
</evidence>
<dbReference type="InterPro" id="IPR029063">
    <property type="entry name" value="SAM-dependent_MTases_sf"/>
</dbReference>
<dbReference type="Gene3D" id="3.40.50.150">
    <property type="entry name" value="Vaccinia Virus protein VP39"/>
    <property type="match status" value="1"/>
</dbReference>
<dbReference type="SUPFAM" id="SSF53335">
    <property type="entry name" value="S-adenosyl-L-methionine-dependent methyltransferases"/>
    <property type="match status" value="1"/>
</dbReference>
<dbReference type="Pfam" id="PF03602">
    <property type="entry name" value="Cons_hypoth95"/>
    <property type="match status" value="1"/>
</dbReference>
<dbReference type="AlphaFoldDB" id="A0AAT9LCF6"/>
<sequence>MLRIIGGELAGRQIWSVPGEATRPPLARVRGAVANILMEYIPGSKVLDLFAGTGSYSIELLSRGSSFAVMVDNSLKAISVMKRNIDELGLTRRVELIQGDALRVIPLLESRGETFQIILVAPPYFSGLDQTTMESLGKGTLLDPAGIVVLQQHKKELLQDEYGFLILKKTYSYGDTRISTFRVRP</sequence>
<accession>A0AAT9LCF6</accession>
<evidence type="ECO:0000256" key="1">
    <source>
        <dbReference type="ARBA" id="ARBA00022603"/>
    </source>
</evidence>
<evidence type="ECO:0000313" key="3">
    <source>
        <dbReference type="EMBL" id="QUL98776.1"/>
    </source>
</evidence>
<dbReference type="InterPro" id="IPR004398">
    <property type="entry name" value="RNA_MeTrfase_RsmD"/>
</dbReference>
<name>A0AAT9LCF6_9FIRM</name>
<dbReference type="EC" id="2.1.1.171" evidence="3"/>
<protein>
    <submittedName>
        <fullName evidence="3">16S rRNA (Guanine(966)-N(2))-methyltransferase RsmD</fullName>
        <ecNumber evidence="3">2.1.1.171</ecNumber>
    </submittedName>
</protein>
<organism evidence="3">
    <name type="scientific">Candidatus Fermentithermobacillus carboniphilus</name>
    <dbReference type="NCBI Taxonomy" id="3085328"/>
    <lineage>
        <taxon>Bacteria</taxon>
        <taxon>Bacillati</taxon>
        <taxon>Bacillota</taxon>
        <taxon>Candidatus Fermentithermobacillia</taxon>
        <taxon>Candidatus Fermentithermobacillales</taxon>
        <taxon>Candidatus Fermentithermobacillaceae</taxon>
        <taxon>Candidatus Fermentithermobacillus</taxon>
    </lineage>
</organism>
<dbReference type="GO" id="GO:0052913">
    <property type="term" value="F:16S rRNA (guanine(966)-N(2))-methyltransferase activity"/>
    <property type="evidence" value="ECO:0007669"/>
    <property type="project" value="UniProtKB-EC"/>
</dbReference>